<dbReference type="Pfam" id="PF00172">
    <property type="entry name" value="Zn_clus"/>
    <property type="match status" value="1"/>
</dbReference>
<dbReference type="GO" id="GO:0003677">
    <property type="term" value="F:DNA binding"/>
    <property type="evidence" value="ECO:0007669"/>
    <property type="project" value="InterPro"/>
</dbReference>
<dbReference type="InterPro" id="IPR036864">
    <property type="entry name" value="Zn2-C6_fun-type_DNA-bd_sf"/>
</dbReference>
<evidence type="ECO:0000313" key="5">
    <source>
        <dbReference type="Proteomes" id="UP000799302"/>
    </source>
</evidence>
<dbReference type="InterPro" id="IPR001138">
    <property type="entry name" value="Zn2Cys6_DnaBD"/>
</dbReference>
<sequence>MPACDTCRLRKIRCDRQSPCNSCVLSKFDCSTSSKRSRGARKVDLTLRQSGNSLHVLKPKTATNTSTVPRHNDLNGSSAKRISVAPPDPFKLPNVSLVASEGVEFEGESSLHAHSKAAQDLLEQTLSNHSNVRDNPKMVAALRSLRQIVDADKIEPSQKKNNLVRLSGHRQSIYELQLPPTEAVLDILRKAKERTTFVFSPPLSFIPRDQFTELCKNVFFRTEDYPISTAVIVHGTLNNLLKEFEWAEKDLTLRQKYSEWVKLCRTNLEMSISSLDILLPTTMESAQALIIAASYCMEIAQASSCKKFVIHGCMVVRSLGWHRSSSTKNDSELLRNQKLLIFWVLYSLDKYLSLRLGQASFIQDYDIDIPSPHMATSGPRTPSGRLDMWVRAGSVTSLVYEKLYSPGSLGQTDNMRIQSALQLLKQVEEIKPTFYDKDNISQLIQNPHSSPPAFFYEINDMLFKSDEITYHALLCMIYRATPSGAMLTYDPAGRCIEHARAALECHRYCTATFKSQTEVWAMYLHWTILNTPFGHFTTLFSHVLKTHDRSDLERLQDFAASMSGFSSFTARI</sequence>
<dbReference type="SMART" id="SM00906">
    <property type="entry name" value="Fungal_trans"/>
    <property type="match status" value="1"/>
</dbReference>
<dbReference type="PANTHER" id="PTHR46910">
    <property type="entry name" value="TRANSCRIPTION FACTOR PDR1"/>
    <property type="match status" value="1"/>
</dbReference>
<dbReference type="PROSITE" id="PS50048">
    <property type="entry name" value="ZN2_CY6_FUNGAL_2"/>
    <property type="match status" value="1"/>
</dbReference>
<dbReference type="InterPro" id="IPR007219">
    <property type="entry name" value="XnlR_reg_dom"/>
</dbReference>
<dbReference type="PANTHER" id="PTHR46910:SF5">
    <property type="entry name" value="ZN(II)2CYS6 TRANSCRIPTION FACTOR (EUROFUNG)"/>
    <property type="match status" value="1"/>
</dbReference>
<name>A0A6A6ULA7_9PEZI</name>
<dbReference type="PROSITE" id="PS00463">
    <property type="entry name" value="ZN2_CY6_FUNGAL_1"/>
    <property type="match status" value="1"/>
</dbReference>
<dbReference type="SUPFAM" id="SSF57701">
    <property type="entry name" value="Zn2/Cys6 DNA-binding domain"/>
    <property type="match status" value="1"/>
</dbReference>
<dbReference type="Pfam" id="PF04082">
    <property type="entry name" value="Fungal_trans"/>
    <property type="match status" value="1"/>
</dbReference>
<gene>
    <name evidence="4" type="ORF">BT63DRAFT_130674</name>
</gene>
<evidence type="ECO:0000313" key="4">
    <source>
        <dbReference type="EMBL" id="KAF2672560.1"/>
    </source>
</evidence>
<dbReference type="Gene3D" id="4.10.240.10">
    <property type="entry name" value="Zn(2)-C6 fungal-type DNA-binding domain"/>
    <property type="match status" value="1"/>
</dbReference>
<proteinExistence type="predicted"/>
<dbReference type="GO" id="GO:0008270">
    <property type="term" value="F:zinc ion binding"/>
    <property type="evidence" value="ECO:0007669"/>
    <property type="project" value="InterPro"/>
</dbReference>
<feature type="domain" description="Zn(2)-C6 fungal-type" evidence="3">
    <location>
        <begin position="3"/>
        <end position="32"/>
    </location>
</feature>
<dbReference type="AlphaFoldDB" id="A0A6A6ULA7"/>
<dbReference type="EMBL" id="MU004231">
    <property type="protein sequence ID" value="KAF2672560.1"/>
    <property type="molecule type" value="Genomic_DNA"/>
</dbReference>
<organism evidence="4 5">
    <name type="scientific">Microthyrium microscopicum</name>
    <dbReference type="NCBI Taxonomy" id="703497"/>
    <lineage>
        <taxon>Eukaryota</taxon>
        <taxon>Fungi</taxon>
        <taxon>Dikarya</taxon>
        <taxon>Ascomycota</taxon>
        <taxon>Pezizomycotina</taxon>
        <taxon>Dothideomycetes</taxon>
        <taxon>Dothideomycetes incertae sedis</taxon>
        <taxon>Microthyriales</taxon>
        <taxon>Microthyriaceae</taxon>
        <taxon>Microthyrium</taxon>
    </lineage>
</organism>
<dbReference type="GO" id="GO:0006351">
    <property type="term" value="P:DNA-templated transcription"/>
    <property type="evidence" value="ECO:0007669"/>
    <property type="project" value="InterPro"/>
</dbReference>
<accession>A0A6A6ULA7</accession>
<keyword evidence="1" id="KW-0479">Metal-binding</keyword>
<dbReference type="OrthoDB" id="103819at2759"/>
<dbReference type="CDD" id="cd00067">
    <property type="entry name" value="GAL4"/>
    <property type="match status" value="1"/>
</dbReference>
<keyword evidence="5" id="KW-1185">Reference proteome</keyword>
<evidence type="ECO:0000256" key="2">
    <source>
        <dbReference type="ARBA" id="ARBA00023242"/>
    </source>
</evidence>
<keyword evidence="2" id="KW-0539">Nucleus</keyword>
<dbReference type="CDD" id="cd12148">
    <property type="entry name" value="fungal_TF_MHR"/>
    <property type="match status" value="1"/>
</dbReference>
<evidence type="ECO:0000259" key="3">
    <source>
        <dbReference type="PROSITE" id="PS50048"/>
    </source>
</evidence>
<dbReference type="SMART" id="SM00066">
    <property type="entry name" value="GAL4"/>
    <property type="match status" value="1"/>
</dbReference>
<dbReference type="Proteomes" id="UP000799302">
    <property type="component" value="Unassembled WGS sequence"/>
</dbReference>
<evidence type="ECO:0000256" key="1">
    <source>
        <dbReference type="ARBA" id="ARBA00022723"/>
    </source>
</evidence>
<reference evidence="4" key="1">
    <citation type="journal article" date="2020" name="Stud. Mycol.">
        <title>101 Dothideomycetes genomes: a test case for predicting lifestyles and emergence of pathogens.</title>
        <authorList>
            <person name="Haridas S."/>
            <person name="Albert R."/>
            <person name="Binder M."/>
            <person name="Bloem J."/>
            <person name="Labutti K."/>
            <person name="Salamov A."/>
            <person name="Andreopoulos B."/>
            <person name="Baker S."/>
            <person name="Barry K."/>
            <person name="Bills G."/>
            <person name="Bluhm B."/>
            <person name="Cannon C."/>
            <person name="Castanera R."/>
            <person name="Culley D."/>
            <person name="Daum C."/>
            <person name="Ezra D."/>
            <person name="Gonzalez J."/>
            <person name="Henrissat B."/>
            <person name="Kuo A."/>
            <person name="Liang C."/>
            <person name="Lipzen A."/>
            <person name="Lutzoni F."/>
            <person name="Magnuson J."/>
            <person name="Mondo S."/>
            <person name="Nolan M."/>
            <person name="Ohm R."/>
            <person name="Pangilinan J."/>
            <person name="Park H.-J."/>
            <person name="Ramirez L."/>
            <person name="Alfaro M."/>
            <person name="Sun H."/>
            <person name="Tritt A."/>
            <person name="Yoshinaga Y."/>
            <person name="Zwiers L.-H."/>
            <person name="Turgeon B."/>
            <person name="Goodwin S."/>
            <person name="Spatafora J."/>
            <person name="Crous P."/>
            <person name="Grigoriev I."/>
        </authorList>
    </citation>
    <scope>NUCLEOTIDE SEQUENCE</scope>
    <source>
        <strain evidence="4">CBS 115976</strain>
    </source>
</reference>
<dbReference type="InterPro" id="IPR050987">
    <property type="entry name" value="AtrR-like"/>
</dbReference>
<dbReference type="GO" id="GO:0000981">
    <property type="term" value="F:DNA-binding transcription factor activity, RNA polymerase II-specific"/>
    <property type="evidence" value="ECO:0007669"/>
    <property type="project" value="InterPro"/>
</dbReference>
<protein>
    <recommendedName>
        <fullName evidence="3">Zn(2)-C6 fungal-type domain-containing protein</fullName>
    </recommendedName>
</protein>